<sequence length="76" mass="8383">MVGPAPRSVVCLLYRKLASLLQRLFVDLPEAGLPTGAVACGSTRESVSLLERSWFARGKLFVMRDLSFGEERLSNL</sequence>
<proteinExistence type="predicted"/>
<organism evidence="1 2">
    <name type="scientific">Punica granatum</name>
    <name type="common">Pomegranate</name>
    <dbReference type="NCBI Taxonomy" id="22663"/>
    <lineage>
        <taxon>Eukaryota</taxon>
        <taxon>Viridiplantae</taxon>
        <taxon>Streptophyta</taxon>
        <taxon>Embryophyta</taxon>
        <taxon>Tracheophyta</taxon>
        <taxon>Spermatophyta</taxon>
        <taxon>Magnoliopsida</taxon>
        <taxon>eudicotyledons</taxon>
        <taxon>Gunneridae</taxon>
        <taxon>Pentapetalae</taxon>
        <taxon>rosids</taxon>
        <taxon>malvids</taxon>
        <taxon>Myrtales</taxon>
        <taxon>Lythraceae</taxon>
        <taxon>Punica</taxon>
    </lineage>
</organism>
<gene>
    <name evidence="1" type="ORF">CDL15_Pgr016494</name>
</gene>
<comment type="caution">
    <text evidence="1">The sequence shown here is derived from an EMBL/GenBank/DDBJ whole genome shotgun (WGS) entry which is preliminary data.</text>
</comment>
<reference evidence="2" key="1">
    <citation type="journal article" date="2017" name="Plant J.">
        <title>The pomegranate (Punica granatum L.) genome and the genomics of punicalagin biosynthesis.</title>
        <authorList>
            <person name="Qin G."/>
            <person name="Xu C."/>
            <person name="Ming R."/>
            <person name="Tang H."/>
            <person name="Guyot R."/>
            <person name="Kramer E.M."/>
            <person name="Hu Y."/>
            <person name="Yi X."/>
            <person name="Qi Y."/>
            <person name="Xu X."/>
            <person name="Gao Z."/>
            <person name="Pan H."/>
            <person name="Jian J."/>
            <person name="Tian Y."/>
            <person name="Yue Z."/>
            <person name="Xu Y."/>
        </authorList>
    </citation>
    <scope>NUCLEOTIDE SEQUENCE [LARGE SCALE GENOMIC DNA]</scope>
    <source>
        <strain evidence="2">cv. Dabenzi</strain>
    </source>
</reference>
<dbReference type="EMBL" id="MTKT01003956">
    <property type="protein sequence ID" value="OWM72934.1"/>
    <property type="molecule type" value="Genomic_DNA"/>
</dbReference>
<evidence type="ECO:0000313" key="1">
    <source>
        <dbReference type="EMBL" id="OWM72934.1"/>
    </source>
</evidence>
<name>A0A218WJC1_PUNGR</name>
<evidence type="ECO:0000313" key="2">
    <source>
        <dbReference type="Proteomes" id="UP000197138"/>
    </source>
</evidence>
<protein>
    <submittedName>
        <fullName evidence="1">Uncharacterized protein</fullName>
    </submittedName>
</protein>
<dbReference type="Proteomes" id="UP000197138">
    <property type="component" value="Unassembled WGS sequence"/>
</dbReference>
<dbReference type="AlphaFoldDB" id="A0A218WJC1"/>
<accession>A0A218WJC1</accession>